<dbReference type="Proteomes" id="UP000449710">
    <property type="component" value="Unassembled WGS sequence"/>
</dbReference>
<evidence type="ECO:0000313" key="13">
    <source>
        <dbReference type="EMBL" id="NBG88520.1"/>
    </source>
</evidence>
<organism evidence="13 14">
    <name type="scientific">Isachenkonia alkalipeptolytica</name>
    <dbReference type="NCBI Taxonomy" id="2565777"/>
    <lineage>
        <taxon>Bacteria</taxon>
        <taxon>Bacillati</taxon>
        <taxon>Bacillota</taxon>
        <taxon>Clostridia</taxon>
        <taxon>Eubacteriales</taxon>
        <taxon>Clostridiaceae</taxon>
        <taxon>Isachenkonia</taxon>
    </lineage>
</organism>
<name>A0AA43XM81_9CLOT</name>
<evidence type="ECO:0000256" key="6">
    <source>
        <dbReference type="ARBA" id="ARBA00022984"/>
    </source>
</evidence>
<evidence type="ECO:0000256" key="10">
    <source>
        <dbReference type="HAMAP-Rule" id="MF_00033"/>
    </source>
</evidence>
<keyword evidence="4 10" id="KW-0808">Transferase</keyword>
<dbReference type="GO" id="GO:0050511">
    <property type="term" value="F:undecaprenyldiphospho-muramoylpentapeptide beta-N-acetylglucosaminyltransferase activity"/>
    <property type="evidence" value="ECO:0007669"/>
    <property type="project" value="UniProtKB-UniRule"/>
</dbReference>
<feature type="binding site" evidence="10">
    <location>
        <begin position="10"/>
        <end position="12"/>
    </location>
    <ligand>
        <name>UDP-N-acetyl-alpha-D-glucosamine</name>
        <dbReference type="ChEBI" id="CHEBI:57705"/>
    </ligand>
</feature>
<evidence type="ECO:0000256" key="9">
    <source>
        <dbReference type="ARBA" id="ARBA00023316"/>
    </source>
</evidence>
<keyword evidence="2 10" id="KW-0132">Cell division</keyword>
<evidence type="ECO:0000256" key="1">
    <source>
        <dbReference type="ARBA" id="ARBA00022475"/>
    </source>
</evidence>
<evidence type="ECO:0000256" key="7">
    <source>
        <dbReference type="ARBA" id="ARBA00023136"/>
    </source>
</evidence>
<dbReference type="GO" id="GO:0005886">
    <property type="term" value="C:plasma membrane"/>
    <property type="evidence" value="ECO:0007669"/>
    <property type="project" value="UniProtKB-SubCell"/>
</dbReference>
<feature type="binding site" evidence="10">
    <location>
        <position position="124"/>
    </location>
    <ligand>
        <name>UDP-N-acetyl-alpha-D-glucosamine</name>
        <dbReference type="ChEBI" id="CHEBI:57705"/>
    </ligand>
</feature>
<dbReference type="GO" id="GO:0051301">
    <property type="term" value="P:cell division"/>
    <property type="evidence" value="ECO:0007669"/>
    <property type="project" value="UniProtKB-KW"/>
</dbReference>
<dbReference type="InterPro" id="IPR004276">
    <property type="entry name" value="GlycoTrans_28_N"/>
</dbReference>
<dbReference type="InterPro" id="IPR006009">
    <property type="entry name" value="GlcNAc_MurG"/>
</dbReference>
<comment type="subcellular location">
    <subcellularLocation>
        <location evidence="10">Cell membrane</location>
        <topology evidence="10">Peripheral membrane protein</topology>
        <orientation evidence="10">Cytoplasmic side</orientation>
    </subcellularLocation>
</comment>
<proteinExistence type="inferred from homology"/>
<evidence type="ECO:0000256" key="4">
    <source>
        <dbReference type="ARBA" id="ARBA00022679"/>
    </source>
</evidence>
<dbReference type="Pfam" id="PF04101">
    <property type="entry name" value="Glyco_tran_28_C"/>
    <property type="match status" value="1"/>
</dbReference>
<keyword evidence="6 10" id="KW-0573">Peptidoglycan synthesis</keyword>
<keyword evidence="5 10" id="KW-0133">Cell shape</keyword>
<feature type="binding site" evidence="10">
    <location>
        <position position="190"/>
    </location>
    <ligand>
        <name>UDP-N-acetyl-alpha-D-glucosamine</name>
        <dbReference type="ChEBI" id="CHEBI:57705"/>
    </ligand>
</feature>
<comment type="function">
    <text evidence="10">Cell wall formation. Catalyzes the transfer of a GlcNAc subunit on undecaprenyl-pyrophosphoryl-MurNAc-pentapeptide (lipid intermediate I) to form undecaprenyl-pyrophosphoryl-MurNAc-(pentapeptide)GlcNAc (lipid intermediate II).</text>
</comment>
<dbReference type="EC" id="2.4.1.227" evidence="10"/>
<comment type="caution">
    <text evidence="13">The sequence shown here is derived from an EMBL/GenBank/DDBJ whole genome shotgun (WGS) entry which is preliminary data.</text>
</comment>
<protein>
    <recommendedName>
        <fullName evidence="10">UDP-N-acetylglucosamine--N-acetylmuramyl-(pentapeptide) pyrophosphoryl-undecaprenol N-acetylglucosamine transferase</fullName>
        <ecNumber evidence="10">2.4.1.227</ecNumber>
    </recommendedName>
    <alternativeName>
        <fullName evidence="10">Undecaprenyl-PP-MurNAc-pentapeptide-UDPGlcNAc GlcNAc transferase</fullName>
    </alternativeName>
</protein>
<dbReference type="Pfam" id="PF03033">
    <property type="entry name" value="Glyco_transf_28"/>
    <property type="match status" value="1"/>
</dbReference>
<comment type="catalytic activity">
    <reaction evidence="10">
        <text>di-trans,octa-cis-undecaprenyl diphospho-N-acetyl-alpha-D-muramoyl-L-alanyl-D-glutamyl-meso-2,6-diaminopimeloyl-D-alanyl-D-alanine + UDP-N-acetyl-alpha-D-glucosamine = di-trans,octa-cis-undecaprenyl diphospho-[N-acetyl-alpha-D-glucosaminyl-(1-&gt;4)]-N-acetyl-alpha-D-muramoyl-L-alanyl-D-glutamyl-meso-2,6-diaminopimeloyl-D-alanyl-D-alanine + UDP + H(+)</text>
        <dbReference type="Rhea" id="RHEA:31227"/>
        <dbReference type="ChEBI" id="CHEBI:15378"/>
        <dbReference type="ChEBI" id="CHEBI:57705"/>
        <dbReference type="ChEBI" id="CHEBI:58223"/>
        <dbReference type="ChEBI" id="CHEBI:61387"/>
        <dbReference type="ChEBI" id="CHEBI:61388"/>
        <dbReference type="EC" id="2.4.1.227"/>
    </reaction>
</comment>
<dbReference type="GO" id="GO:0008360">
    <property type="term" value="P:regulation of cell shape"/>
    <property type="evidence" value="ECO:0007669"/>
    <property type="project" value="UniProtKB-KW"/>
</dbReference>
<dbReference type="PANTHER" id="PTHR21015:SF22">
    <property type="entry name" value="GLYCOSYLTRANSFERASE"/>
    <property type="match status" value="1"/>
</dbReference>
<evidence type="ECO:0000313" key="14">
    <source>
        <dbReference type="Proteomes" id="UP000449710"/>
    </source>
</evidence>
<dbReference type="Gene3D" id="3.40.50.2000">
    <property type="entry name" value="Glycogen Phosphorylase B"/>
    <property type="match status" value="2"/>
</dbReference>
<feature type="domain" description="Glycosyltransferase family 28 N-terminal" evidence="11">
    <location>
        <begin position="3"/>
        <end position="142"/>
    </location>
</feature>
<dbReference type="GO" id="GO:0009252">
    <property type="term" value="P:peptidoglycan biosynthetic process"/>
    <property type="evidence" value="ECO:0007669"/>
    <property type="project" value="UniProtKB-UniRule"/>
</dbReference>
<gene>
    <name evidence="10 13" type="primary">murG</name>
    <name evidence="13" type="ORF">ISALK_08395</name>
</gene>
<keyword evidence="7 10" id="KW-0472">Membrane</keyword>
<dbReference type="GO" id="GO:0005975">
    <property type="term" value="P:carbohydrate metabolic process"/>
    <property type="evidence" value="ECO:0007669"/>
    <property type="project" value="InterPro"/>
</dbReference>
<evidence type="ECO:0000256" key="5">
    <source>
        <dbReference type="ARBA" id="ARBA00022960"/>
    </source>
</evidence>
<dbReference type="CDD" id="cd03785">
    <property type="entry name" value="GT28_MurG"/>
    <property type="match status" value="1"/>
</dbReference>
<evidence type="ECO:0000259" key="11">
    <source>
        <dbReference type="Pfam" id="PF03033"/>
    </source>
</evidence>
<dbReference type="NCBIfam" id="TIGR01133">
    <property type="entry name" value="murG"/>
    <property type="match status" value="1"/>
</dbReference>
<keyword evidence="3 10" id="KW-0328">Glycosyltransferase</keyword>
<keyword evidence="1 10" id="KW-1003">Cell membrane</keyword>
<accession>A0AA43XM81</accession>
<evidence type="ECO:0000256" key="2">
    <source>
        <dbReference type="ARBA" id="ARBA00022618"/>
    </source>
</evidence>
<dbReference type="InterPro" id="IPR007235">
    <property type="entry name" value="Glyco_trans_28_C"/>
</dbReference>
<dbReference type="HAMAP" id="MF_00033">
    <property type="entry name" value="MurG"/>
    <property type="match status" value="1"/>
</dbReference>
<reference evidence="13 14" key="1">
    <citation type="submission" date="2019-04" db="EMBL/GenBank/DDBJ databases">
        <title>Isachenkonia alkalipeptolytica gen. nov. sp. nov. a new anaerobic, alkiliphilic organothrophic bacterium capable to reduce synthesized ferrihydrite isolated from a soda lake.</title>
        <authorList>
            <person name="Toshchakov S.V."/>
            <person name="Zavarzina D.G."/>
            <person name="Zhilina T.N."/>
            <person name="Kostrikina N.A."/>
            <person name="Kublanov I.V."/>
        </authorList>
    </citation>
    <scope>NUCLEOTIDE SEQUENCE [LARGE SCALE GENOMIC DNA]</scope>
    <source>
        <strain evidence="13 14">Z-1701</strain>
    </source>
</reference>
<dbReference type="SUPFAM" id="SSF53756">
    <property type="entry name" value="UDP-Glycosyltransferase/glycogen phosphorylase"/>
    <property type="match status" value="1"/>
</dbReference>
<keyword evidence="14" id="KW-1185">Reference proteome</keyword>
<dbReference type="GO" id="GO:0071555">
    <property type="term" value="P:cell wall organization"/>
    <property type="evidence" value="ECO:0007669"/>
    <property type="project" value="UniProtKB-KW"/>
</dbReference>
<feature type="domain" description="Glycosyl transferase family 28 C-terminal" evidence="12">
    <location>
        <begin position="184"/>
        <end position="334"/>
    </location>
</feature>
<dbReference type="PANTHER" id="PTHR21015">
    <property type="entry name" value="UDP-N-ACETYLGLUCOSAMINE--N-ACETYLMURAMYL-(PENTAPEPTIDE) PYROPHOSPHORYL-UNDECAPRENOL N-ACETYLGLUCOSAMINE TRANSFERASE 1"/>
    <property type="match status" value="1"/>
</dbReference>
<keyword evidence="9 10" id="KW-0961">Cell wall biogenesis/degradation</keyword>
<comment type="similarity">
    <text evidence="10">Belongs to the glycosyltransferase 28 family. MurG subfamily.</text>
</comment>
<dbReference type="RefSeq" id="WP_160721198.1">
    <property type="nucleotide sequence ID" value="NZ_SUMG01000008.1"/>
</dbReference>
<feature type="binding site" evidence="10">
    <location>
        <position position="166"/>
    </location>
    <ligand>
        <name>UDP-N-acetyl-alpha-D-glucosamine</name>
        <dbReference type="ChEBI" id="CHEBI:57705"/>
    </ligand>
</feature>
<dbReference type="AlphaFoldDB" id="A0AA43XM81"/>
<evidence type="ECO:0000259" key="12">
    <source>
        <dbReference type="Pfam" id="PF04101"/>
    </source>
</evidence>
<comment type="caution">
    <text evidence="10">Lacks conserved residue(s) required for the propagation of feature annotation.</text>
</comment>
<evidence type="ECO:0000256" key="8">
    <source>
        <dbReference type="ARBA" id="ARBA00023306"/>
    </source>
</evidence>
<feature type="binding site" evidence="10">
    <location>
        <position position="286"/>
    </location>
    <ligand>
        <name>UDP-N-acetyl-alpha-D-glucosamine</name>
        <dbReference type="ChEBI" id="CHEBI:57705"/>
    </ligand>
</feature>
<dbReference type="EMBL" id="SUMG01000008">
    <property type="protein sequence ID" value="NBG88520.1"/>
    <property type="molecule type" value="Genomic_DNA"/>
</dbReference>
<comment type="pathway">
    <text evidence="10">Cell wall biogenesis; peptidoglycan biosynthesis.</text>
</comment>
<sequence length="359" mass="39892">MKVIISGGGTGGHIYPALAIADTIKAKNPDAEILFVGRKDGLESEIIPRYGYPIEFITVGYLKRKLSFHNVKSGLKLLQGLAQSKKILRKFSPDVVIGTGGFVSGPIVYTAARENFPTMLHEQNVYPGLTNKILGKKVDVIAISFEDSKKYFVHPKKMVLTGNPIRKAFREPSESKRKQEKKQILIFGGSGGATKINEGVSWIAENYDRLPYEILAVSGKHHFNGMNETIKHQDIEVVSYLENMPDKMKEADLIISSAGAITITEILATGKPAILIPKAYTAENHQEYNARSIELKGGAIVILEKELTGEKLHREIVRLTEDQHLLKDMGNKNAALAQGETEEDLYKLFESLYNKQELN</sequence>
<keyword evidence="8 10" id="KW-0131">Cell cycle</keyword>
<evidence type="ECO:0000256" key="3">
    <source>
        <dbReference type="ARBA" id="ARBA00022676"/>
    </source>
</evidence>